<dbReference type="EMBL" id="LZLS01000132">
    <property type="protein sequence ID" value="OBK25835.1"/>
    <property type="molecule type" value="Genomic_DNA"/>
</dbReference>
<dbReference type="AlphaFoldDB" id="A0A1A3NWQ1"/>
<evidence type="ECO:0000313" key="3">
    <source>
        <dbReference type="Proteomes" id="UP000093928"/>
    </source>
</evidence>
<accession>A0A1A3NWQ1</accession>
<feature type="transmembrane region" description="Helical" evidence="1">
    <location>
        <begin position="30"/>
        <end position="55"/>
    </location>
</feature>
<keyword evidence="1" id="KW-1133">Transmembrane helix</keyword>
<evidence type="ECO:0008006" key="4">
    <source>
        <dbReference type="Google" id="ProtNLM"/>
    </source>
</evidence>
<feature type="transmembrane region" description="Helical" evidence="1">
    <location>
        <begin position="137"/>
        <end position="159"/>
    </location>
</feature>
<organism evidence="2 3">
    <name type="scientific">Mycobacterium asiaticum</name>
    <dbReference type="NCBI Taxonomy" id="1790"/>
    <lineage>
        <taxon>Bacteria</taxon>
        <taxon>Bacillati</taxon>
        <taxon>Actinomycetota</taxon>
        <taxon>Actinomycetes</taxon>
        <taxon>Mycobacteriales</taxon>
        <taxon>Mycobacteriaceae</taxon>
        <taxon>Mycobacterium</taxon>
    </lineage>
</organism>
<sequence>METFSLNPPRWLSTLFGRNALIRRSDRIEALALALAVVVVLLAIPVAGAAGTMIYDSRSLAHAERAQSLTTVTATVVDAPARSDLTRVHARWVAGGTEHTEVIRAASAPKPGESVEVVVNQDGTYAGPPRVSPAREAAFMALAIWLNVAVVAGLAFVGVRKLVDRSRNADWHPELVHVASKGSGQDSDHVSRS</sequence>
<keyword evidence="1" id="KW-0812">Transmembrane</keyword>
<comment type="caution">
    <text evidence="2">The sequence shown here is derived from an EMBL/GenBank/DDBJ whole genome shotgun (WGS) entry which is preliminary data.</text>
</comment>
<protein>
    <recommendedName>
        <fullName evidence="4">Transmembrane protein</fullName>
    </recommendedName>
</protein>
<gene>
    <name evidence="2" type="ORF">A5634_25880</name>
</gene>
<evidence type="ECO:0000313" key="2">
    <source>
        <dbReference type="EMBL" id="OBK25835.1"/>
    </source>
</evidence>
<evidence type="ECO:0000256" key="1">
    <source>
        <dbReference type="SAM" id="Phobius"/>
    </source>
</evidence>
<keyword evidence="1" id="KW-0472">Membrane</keyword>
<reference evidence="2 3" key="1">
    <citation type="submission" date="2016-06" db="EMBL/GenBank/DDBJ databases">
        <authorList>
            <person name="Kjaerup R.B."/>
            <person name="Dalgaard T.S."/>
            <person name="Juul-Madsen H.R."/>
        </authorList>
    </citation>
    <scope>NUCLEOTIDE SEQUENCE [LARGE SCALE GENOMIC DNA]</scope>
    <source>
        <strain evidence="2 3">1165133.8</strain>
    </source>
</reference>
<dbReference type="InterPro" id="IPR039708">
    <property type="entry name" value="MT1774/Rv1733c-like"/>
</dbReference>
<name>A0A1A3NWQ1_MYCAS</name>
<dbReference type="PANTHER" id="PTHR42305">
    <property type="entry name" value="MEMBRANE PROTEIN RV1733C-RELATED"/>
    <property type="match status" value="1"/>
</dbReference>
<dbReference type="PANTHER" id="PTHR42305:SF1">
    <property type="entry name" value="MEMBRANE PROTEIN RV1733C-RELATED"/>
    <property type="match status" value="1"/>
</dbReference>
<proteinExistence type="predicted"/>
<dbReference type="Proteomes" id="UP000093928">
    <property type="component" value="Unassembled WGS sequence"/>
</dbReference>